<keyword evidence="3" id="KW-1185">Reference proteome</keyword>
<keyword evidence="1" id="KW-0812">Transmembrane</keyword>
<feature type="transmembrane region" description="Helical" evidence="1">
    <location>
        <begin position="105"/>
        <end position="128"/>
    </location>
</feature>
<reference evidence="3" key="1">
    <citation type="submission" date="2023-06" db="EMBL/GenBank/DDBJ databases">
        <title>Identification and characterization of horizontal gene transfer across gut microbiota members of farm animals based on homology search.</title>
        <authorList>
            <person name="Zeman M."/>
            <person name="Kubasova T."/>
            <person name="Jahodarova E."/>
            <person name="Nykrynova M."/>
            <person name="Rychlik I."/>
        </authorList>
    </citation>
    <scope>NUCLEOTIDE SEQUENCE [LARGE SCALE GENOMIC DNA]</scope>
    <source>
        <strain evidence="3">154_Feed</strain>
    </source>
</reference>
<feature type="transmembrane region" description="Helical" evidence="1">
    <location>
        <begin position="235"/>
        <end position="254"/>
    </location>
</feature>
<gene>
    <name evidence="2" type="ORF">QUW28_01240</name>
</gene>
<dbReference type="RefSeq" id="WP_289543890.1">
    <property type="nucleotide sequence ID" value="NZ_JAUDDZ010000001.1"/>
</dbReference>
<organism evidence="2 3">
    <name type="scientific">Enorma phocaeensis</name>
    <dbReference type="NCBI Taxonomy" id="1871019"/>
    <lineage>
        <taxon>Bacteria</taxon>
        <taxon>Bacillati</taxon>
        <taxon>Actinomycetota</taxon>
        <taxon>Coriobacteriia</taxon>
        <taxon>Coriobacteriales</taxon>
        <taxon>Coriobacteriaceae</taxon>
        <taxon>Enorma</taxon>
    </lineage>
</organism>
<dbReference type="Pfam" id="PF20176">
    <property type="entry name" value="DUF6541"/>
    <property type="match status" value="1"/>
</dbReference>
<accession>A0ABT7V6J7</accession>
<feature type="transmembrane region" description="Helical" evidence="1">
    <location>
        <begin position="461"/>
        <end position="487"/>
    </location>
</feature>
<dbReference type="Proteomes" id="UP001529421">
    <property type="component" value="Unassembled WGS sequence"/>
</dbReference>
<keyword evidence="1" id="KW-1133">Transmembrane helix</keyword>
<dbReference type="InterPro" id="IPR046671">
    <property type="entry name" value="DUF6541"/>
</dbReference>
<feature type="transmembrane region" description="Helical" evidence="1">
    <location>
        <begin position="313"/>
        <end position="334"/>
    </location>
</feature>
<feature type="transmembrane region" description="Helical" evidence="1">
    <location>
        <begin position="421"/>
        <end position="441"/>
    </location>
</feature>
<evidence type="ECO:0000313" key="3">
    <source>
        <dbReference type="Proteomes" id="UP001529421"/>
    </source>
</evidence>
<comment type="caution">
    <text evidence="2">The sequence shown here is derived from an EMBL/GenBank/DDBJ whole genome shotgun (WGS) entry which is preliminary data.</text>
</comment>
<evidence type="ECO:0000313" key="2">
    <source>
        <dbReference type="EMBL" id="MDM8274126.1"/>
    </source>
</evidence>
<evidence type="ECO:0008006" key="4">
    <source>
        <dbReference type="Google" id="ProtNLM"/>
    </source>
</evidence>
<feature type="transmembrane region" description="Helical" evidence="1">
    <location>
        <begin position="6"/>
        <end position="25"/>
    </location>
</feature>
<feature type="transmembrane region" description="Helical" evidence="1">
    <location>
        <begin position="202"/>
        <end position="223"/>
    </location>
</feature>
<evidence type="ECO:0000256" key="1">
    <source>
        <dbReference type="SAM" id="Phobius"/>
    </source>
</evidence>
<feature type="transmembrane region" description="Helical" evidence="1">
    <location>
        <begin position="390"/>
        <end position="414"/>
    </location>
</feature>
<feature type="transmembrane region" description="Helical" evidence="1">
    <location>
        <begin position="508"/>
        <end position="533"/>
    </location>
</feature>
<protein>
    <recommendedName>
        <fullName evidence="4">ATP-binding protein</fullName>
    </recommendedName>
</protein>
<name>A0ABT7V6J7_9ACTN</name>
<feature type="transmembrane region" description="Helical" evidence="1">
    <location>
        <begin position="64"/>
        <end position="84"/>
    </location>
</feature>
<feature type="transmembrane region" description="Helical" evidence="1">
    <location>
        <begin position="37"/>
        <end position="58"/>
    </location>
</feature>
<keyword evidence="1" id="KW-0472">Membrane</keyword>
<feature type="transmembrane region" description="Helical" evidence="1">
    <location>
        <begin position="290"/>
        <end position="307"/>
    </location>
</feature>
<proteinExistence type="predicted"/>
<dbReference type="EMBL" id="JAUDDZ010000001">
    <property type="protein sequence ID" value="MDM8274126.1"/>
    <property type="molecule type" value="Genomic_DNA"/>
</dbReference>
<feature type="transmembrane region" description="Helical" evidence="1">
    <location>
        <begin position="346"/>
        <end position="370"/>
    </location>
</feature>
<reference evidence="2 3" key="2">
    <citation type="submission" date="2023-06" db="EMBL/GenBank/DDBJ databases">
        <authorList>
            <person name="Zeman M."/>
            <person name="Kubasova T."/>
            <person name="Jahodarova E."/>
            <person name="Nykrynova M."/>
            <person name="Rychlik I."/>
        </authorList>
    </citation>
    <scope>NUCLEOTIDE SEQUENCE [LARGE SCALE GENOMIC DNA]</scope>
    <source>
        <strain evidence="2 3">154_Feed</strain>
    </source>
</reference>
<sequence length="685" mass="75553">MSEWVSFAAIVIVTVTVLYLPGYLLSRIAGVRKTISVAIAPVFSIIAYCLLGILYTLLDIPCSAASIMLPLLLLGMGVNALFFLKQRRKNEIATFKEASFDVRHRKALLTVLSYLLFGILFGTVFFLLPLDGPSSSVQTYDNVFHFGLVRSFLESGSWSTLDTSLYLNEAIKDIAPISDAAYYPAAWHTVVSLVVSATDCSIGMAANAANFVITCIVYPLAWWALIDRIFRGHSIAHIVGAIVPAAVGLFPWMLVDNWPLYPNTLSMALLPALVFCFIETVESKGSSANRLRYGLLFVACCACQVFNQPNTIFSAAVFLAPYCVYAAGSAAARFSKKAGREKSGRLVAGFGFAVFTLAVWLICYRLPFLAATVSYHWDPIQTPFECLKAIASFSFVGSGRQPIMAILIVCGICYSVYRIRYIWVSFSYLLSALLYFAAATLPEIPLRHILTGFWYTDPYRLAALAGFCAVPVAVLGLCSIIGFINLLNNHVQAKLRKKELSVDYRYIISCWVVCLCFAYLAVSSGVSGMLGLYENALMLNDANRMGIYDKAEMGFVGRVQELVPEGALIINAPYDGSIYAYGLSGINTYYRIMSGYGTEREHDYSETIRLGLSAIATDNDVRDAVASIGAEYVLIFHRDPDFSRGAFPDYIEEQWTGIDSINDETPGFELVLADGDMRLYRIELL</sequence>
<feature type="transmembrane region" description="Helical" evidence="1">
    <location>
        <begin position="260"/>
        <end position="278"/>
    </location>
</feature>